<evidence type="ECO:0000256" key="1">
    <source>
        <dbReference type="ARBA" id="ARBA00004173"/>
    </source>
</evidence>
<sequence length="285" mass="32767">MTDSGAEGKGFIDESWAKSQNLQFRPLKRPFEIEVFDGRPAESGQITHYVRAGLRIADHYQKNMLFYVTRLASYPIVLGMPWLKQHDPQVGFAAHTFTFNSPYCQKFCNTPAKPTKIKALQTVPKKFLRQLEQNIPQSLRRKDILPITLQAVRLYSRRTRCRFFTVTLEQIDRALQNKSEDLRLPEELREFQDVFSPKEAEKLPPHRAGDHHIELIPGGKLPFGPLYGMSREELTALREWLDENLRKGFIRPSSSPVASPVLFVKKPGGGLRFCVDYRALNNITV</sequence>
<dbReference type="PANTHER" id="PTHR15503:SF29">
    <property type="entry name" value="CCHC-TYPE DOMAIN-CONTAINING PROTEIN-RELATED"/>
    <property type="match status" value="1"/>
</dbReference>
<dbReference type="Proteomes" id="UP000290540">
    <property type="component" value="Unassembled WGS sequence"/>
</dbReference>
<name>A0A4Q2V1R9_FUSOX</name>
<evidence type="ECO:0000313" key="4">
    <source>
        <dbReference type="Proteomes" id="UP000290540"/>
    </source>
</evidence>
<dbReference type="InterPro" id="IPR043502">
    <property type="entry name" value="DNA/RNA_pol_sf"/>
</dbReference>
<keyword evidence="2" id="KW-0496">Mitochondrion</keyword>
<accession>A0A4Q2V1R9</accession>
<dbReference type="Gene3D" id="2.40.70.10">
    <property type="entry name" value="Acid Proteases"/>
    <property type="match status" value="1"/>
</dbReference>
<gene>
    <name evidence="3" type="ORF">BFJ63_vAg19390</name>
</gene>
<evidence type="ECO:0000313" key="3">
    <source>
        <dbReference type="EMBL" id="RYC77737.1"/>
    </source>
</evidence>
<dbReference type="InterPro" id="IPR032567">
    <property type="entry name" value="RTL1-rel"/>
</dbReference>
<dbReference type="PANTHER" id="PTHR15503">
    <property type="entry name" value="LDOC1 RELATED"/>
    <property type="match status" value="1"/>
</dbReference>
<evidence type="ECO:0008006" key="5">
    <source>
        <dbReference type="Google" id="ProtNLM"/>
    </source>
</evidence>
<comment type="subcellular location">
    <subcellularLocation>
        <location evidence="1">Mitochondrion</location>
    </subcellularLocation>
</comment>
<dbReference type="GO" id="GO:0005739">
    <property type="term" value="C:mitochondrion"/>
    <property type="evidence" value="ECO:0007669"/>
    <property type="project" value="UniProtKB-SubCell"/>
</dbReference>
<dbReference type="CDD" id="cd00303">
    <property type="entry name" value="retropepsin_like"/>
    <property type="match status" value="1"/>
</dbReference>
<proteinExistence type="predicted"/>
<reference evidence="3 4" key="1">
    <citation type="submission" date="2016-12" db="EMBL/GenBank/DDBJ databases">
        <title>Draft genome sequence of Fusarium oxysporum causing rot on Narcissus.</title>
        <authorList>
            <person name="Armitage A.D."/>
            <person name="Taylor A."/>
            <person name="Clarkson J.P."/>
            <person name="Harrison R.J."/>
            <person name="Jackson A.C."/>
        </authorList>
    </citation>
    <scope>NUCLEOTIDE SEQUENCE [LARGE SCALE GENOMIC DNA]</scope>
    <source>
        <strain evidence="3 4">N139</strain>
    </source>
</reference>
<comment type="caution">
    <text evidence="3">The sequence shown here is derived from an EMBL/GenBank/DDBJ whole genome shotgun (WGS) entry which is preliminary data.</text>
</comment>
<dbReference type="AlphaFoldDB" id="A0A4Q2V1R9"/>
<dbReference type="EMBL" id="MQTW01001857">
    <property type="protein sequence ID" value="RYC77737.1"/>
    <property type="molecule type" value="Genomic_DNA"/>
</dbReference>
<organism evidence="3 4">
    <name type="scientific">Fusarium oxysporum f. sp. narcissi</name>
    <dbReference type="NCBI Taxonomy" id="451672"/>
    <lineage>
        <taxon>Eukaryota</taxon>
        <taxon>Fungi</taxon>
        <taxon>Dikarya</taxon>
        <taxon>Ascomycota</taxon>
        <taxon>Pezizomycotina</taxon>
        <taxon>Sordariomycetes</taxon>
        <taxon>Hypocreomycetidae</taxon>
        <taxon>Hypocreales</taxon>
        <taxon>Nectriaceae</taxon>
        <taxon>Fusarium</taxon>
        <taxon>Fusarium oxysporum species complex</taxon>
    </lineage>
</organism>
<evidence type="ECO:0000256" key="2">
    <source>
        <dbReference type="ARBA" id="ARBA00023128"/>
    </source>
</evidence>
<protein>
    <recommendedName>
        <fullName evidence="5">Reverse transcriptase domain-containing protein</fullName>
    </recommendedName>
</protein>
<dbReference type="Gene3D" id="3.10.10.10">
    <property type="entry name" value="HIV Type 1 Reverse Transcriptase, subunit A, domain 1"/>
    <property type="match status" value="1"/>
</dbReference>
<dbReference type="InterPro" id="IPR021109">
    <property type="entry name" value="Peptidase_aspartic_dom_sf"/>
</dbReference>
<feature type="non-terminal residue" evidence="3">
    <location>
        <position position="285"/>
    </location>
</feature>
<dbReference type="SUPFAM" id="SSF56672">
    <property type="entry name" value="DNA/RNA polymerases"/>
    <property type="match status" value="1"/>
</dbReference>